<evidence type="ECO:0000313" key="5">
    <source>
        <dbReference type="EMBL" id="GAH80408.1"/>
    </source>
</evidence>
<sequence length="226" mass="24513">MEPVKVMVVDDHTLFRRGIAAVLAEAENLEVVGEASGGLEAIEKAKQIVPDVILMDLNMPECSGLEATQALQTEMPQVNILVLTVSDKESDLFAAIKFGARGYILKNTEPDELIHAIFHIAQGGVIVSPLMATKLLTEFKDLRAGVEREPAEEAGAGLSPREGEVLQLLAQGATNKGIGDSLFISENTVKTHLRNIMEKLHLANRSQAAAYAVQKGLVRYKEQEKS</sequence>
<feature type="domain" description="Response regulatory" evidence="4">
    <location>
        <begin position="5"/>
        <end position="121"/>
    </location>
</feature>
<dbReference type="AlphaFoldDB" id="X1KEB0"/>
<dbReference type="GO" id="GO:0000160">
    <property type="term" value="P:phosphorelay signal transduction system"/>
    <property type="evidence" value="ECO:0007669"/>
    <property type="project" value="InterPro"/>
</dbReference>
<dbReference type="PROSITE" id="PS00622">
    <property type="entry name" value="HTH_LUXR_1"/>
    <property type="match status" value="1"/>
</dbReference>
<dbReference type="InterPro" id="IPR039420">
    <property type="entry name" value="WalR-like"/>
</dbReference>
<dbReference type="SUPFAM" id="SSF46894">
    <property type="entry name" value="C-terminal effector domain of the bipartite response regulators"/>
    <property type="match status" value="1"/>
</dbReference>
<keyword evidence="2" id="KW-0238">DNA-binding</keyword>
<keyword evidence="1" id="KW-0597">Phosphoprotein</keyword>
<name>X1KEB0_9ZZZZ</name>
<dbReference type="Pfam" id="PF00072">
    <property type="entry name" value="Response_reg"/>
    <property type="match status" value="1"/>
</dbReference>
<dbReference type="PRINTS" id="PR00038">
    <property type="entry name" value="HTHLUXR"/>
</dbReference>
<dbReference type="PANTHER" id="PTHR43214">
    <property type="entry name" value="TWO-COMPONENT RESPONSE REGULATOR"/>
    <property type="match status" value="1"/>
</dbReference>
<dbReference type="GO" id="GO:0006355">
    <property type="term" value="P:regulation of DNA-templated transcription"/>
    <property type="evidence" value="ECO:0007669"/>
    <property type="project" value="InterPro"/>
</dbReference>
<reference evidence="5" key="1">
    <citation type="journal article" date="2014" name="Front. Microbiol.">
        <title>High frequency of phylogenetically diverse reductive dehalogenase-homologous genes in deep subseafloor sedimentary metagenomes.</title>
        <authorList>
            <person name="Kawai M."/>
            <person name="Futagami T."/>
            <person name="Toyoda A."/>
            <person name="Takaki Y."/>
            <person name="Nishi S."/>
            <person name="Hori S."/>
            <person name="Arai W."/>
            <person name="Tsubouchi T."/>
            <person name="Morono Y."/>
            <person name="Uchiyama I."/>
            <person name="Ito T."/>
            <person name="Fujiyama A."/>
            <person name="Inagaki F."/>
            <person name="Takami H."/>
        </authorList>
    </citation>
    <scope>NUCLEOTIDE SEQUENCE</scope>
    <source>
        <strain evidence="5">Expedition CK06-06</strain>
    </source>
</reference>
<dbReference type="Gene3D" id="3.40.50.2300">
    <property type="match status" value="1"/>
</dbReference>
<dbReference type="InterPro" id="IPR000792">
    <property type="entry name" value="Tscrpt_reg_LuxR_C"/>
</dbReference>
<evidence type="ECO:0000259" key="4">
    <source>
        <dbReference type="PROSITE" id="PS50110"/>
    </source>
</evidence>
<dbReference type="SMART" id="SM00421">
    <property type="entry name" value="HTH_LUXR"/>
    <property type="match status" value="1"/>
</dbReference>
<gene>
    <name evidence="5" type="ORF">S03H2_55455</name>
</gene>
<dbReference type="GO" id="GO:0003677">
    <property type="term" value="F:DNA binding"/>
    <property type="evidence" value="ECO:0007669"/>
    <property type="project" value="UniProtKB-KW"/>
</dbReference>
<proteinExistence type="predicted"/>
<dbReference type="CDD" id="cd17535">
    <property type="entry name" value="REC_NarL-like"/>
    <property type="match status" value="1"/>
</dbReference>
<dbReference type="PROSITE" id="PS50110">
    <property type="entry name" value="RESPONSE_REGULATORY"/>
    <property type="match status" value="1"/>
</dbReference>
<evidence type="ECO:0000259" key="3">
    <source>
        <dbReference type="PROSITE" id="PS50043"/>
    </source>
</evidence>
<dbReference type="CDD" id="cd06170">
    <property type="entry name" value="LuxR_C_like"/>
    <property type="match status" value="1"/>
</dbReference>
<dbReference type="PROSITE" id="PS50043">
    <property type="entry name" value="HTH_LUXR_2"/>
    <property type="match status" value="1"/>
</dbReference>
<accession>X1KEB0</accession>
<dbReference type="InterPro" id="IPR001789">
    <property type="entry name" value="Sig_transdc_resp-reg_receiver"/>
</dbReference>
<dbReference type="PANTHER" id="PTHR43214:SF37">
    <property type="entry name" value="TRANSCRIPTIONAL REGULATORY PROTEIN YDFI"/>
    <property type="match status" value="1"/>
</dbReference>
<dbReference type="InterPro" id="IPR058245">
    <property type="entry name" value="NreC/VraR/RcsB-like_REC"/>
</dbReference>
<protein>
    <submittedName>
        <fullName evidence="5">Uncharacterized protein</fullName>
    </submittedName>
</protein>
<evidence type="ECO:0000256" key="1">
    <source>
        <dbReference type="ARBA" id="ARBA00022553"/>
    </source>
</evidence>
<feature type="domain" description="HTH luxR-type" evidence="3">
    <location>
        <begin position="151"/>
        <end position="216"/>
    </location>
</feature>
<dbReference type="InterPro" id="IPR011006">
    <property type="entry name" value="CheY-like_superfamily"/>
</dbReference>
<dbReference type="InterPro" id="IPR016032">
    <property type="entry name" value="Sig_transdc_resp-reg_C-effctor"/>
</dbReference>
<dbReference type="Pfam" id="PF00196">
    <property type="entry name" value="GerE"/>
    <property type="match status" value="1"/>
</dbReference>
<dbReference type="SMART" id="SM00448">
    <property type="entry name" value="REC"/>
    <property type="match status" value="1"/>
</dbReference>
<dbReference type="SUPFAM" id="SSF52172">
    <property type="entry name" value="CheY-like"/>
    <property type="match status" value="1"/>
</dbReference>
<evidence type="ECO:0000256" key="2">
    <source>
        <dbReference type="ARBA" id="ARBA00023125"/>
    </source>
</evidence>
<comment type="caution">
    <text evidence="5">The sequence shown here is derived from an EMBL/GenBank/DDBJ whole genome shotgun (WGS) entry which is preliminary data.</text>
</comment>
<dbReference type="EMBL" id="BARU01035417">
    <property type="protein sequence ID" value="GAH80408.1"/>
    <property type="molecule type" value="Genomic_DNA"/>
</dbReference>
<organism evidence="5">
    <name type="scientific">marine sediment metagenome</name>
    <dbReference type="NCBI Taxonomy" id="412755"/>
    <lineage>
        <taxon>unclassified sequences</taxon>
        <taxon>metagenomes</taxon>
        <taxon>ecological metagenomes</taxon>
    </lineage>
</organism>